<dbReference type="EMBL" id="AP025739">
    <property type="protein sequence ID" value="BDI30736.1"/>
    <property type="molecule type" value="Genomic_DNA"/>
</dbReference>
<dbReference type="Proteomes" id="UP000287394">
    <property type="component" value="Chromosome"/>
</dbReference>
<dbReference type="OrthoDB" id="9919575at2"/>
<dbReference type="KEGG" id="ccot:CCAX7_27870"/>
<proteinExistence type="predicted"/>
<gene>
    <name evidence="1" type="ORF">CCAX7_27870</name>
</gene>
<organism evidence="1 2">
    <name type="scientific">Capsulimonas corticalis</name>
    <dbReference type="NCBI Taxonomy" id="2219043"/>
    <lineage>
        <taxon>Bacteria</taxon>
        <taxon>Bacillati</taxon>
        <taxon>Armatimonadota</taxon>
        <taxon>Armatimonadia</taxon>
        <taxon>Capsulimonadales</taxon>
        <taxon>Capsulimonadaceae</taxon>
        <taxon>Capsulimonas</taxon>
    </lineage>
</organism>
<dbReference type="AlphaFoldDB" id="A0A402CTH9"/>
<dbReference type="RefSeq" id="WP_119320667.1">
    <property type="nucleotide sequence ID" value="NZ_AP025739.1"/>
</dbReference>
<name>A0A402CTH9_9BACT</name>
<reference evidence="1 2" key="1">
    <citation type="journal article" date="2019" name="Int. J. Syst. Evol. Microbiol.">
        <title>Capsulimonas corticalis gen. nov., sp. nov., an aerobic capsulated bacterium, of a novel bacterial order, Capsulimonadales ord. nov., of the class Armatimonadia of the phylum Armatimonadetes.</title>
        <authorList>
            <person name="Li J."/>
            <person name="Kudo C."/>
            <person name="Tonouchi A."/>
        </authorList>
    </citation>
    <scope>NUCLEOTIDE SEQUENCE [LARGE SCALE GENOMIC DNA]</scope>
    <source>
        <strain evidence="1 2">AX-7</strain>
    </source>
</reference>
<evidence type="ECO:0000313" key="1">
    <source>
        <dbReference type="EMBL" id="BDI30736.1"/>
    </source>
</evidence>
<keyword evidence="2" id="KW-1185">Reference proteome</keyword>
<sequence length="263" mass="29872">MSPHTVHTLISIVFLAILIGVPYIGGPILIKNKQTIARHPAQNRFDPATLDPQVAPFFYHAVQALVTCGFTVIDYVTKPNETQNVTPCVVYLVNRANGDMASIACFFVNINGEVKIQNNSIFFTTDYANGEVVSSCILPPNSAGSCYKYRPYVHSWRSFDDVDAPELYKRHRFLIQKYAPQSPVVAPETGREMEAFDRSNVDVHAYQVKKGLMWVDTARDVYAPTWFGAFYMTWALLWPCKQLRLAHSQMKARRELADYRRAI</sequence>
<accession>A0A402CTH9</accession>
<evidence type="ECO:0000313" key="2">
    <source>
        <dbReference type="Proteomes" id="UP000287394"/>
    </source>
</evidence>
<protein>
    <submittedName>
        <fullName evidence="1">Uncharacterized protein</fullName>
    </submittedName>
</protein>